<protein>
    <submittedName>
        <fullName evidence="1">Uncharacterized protein</fullName>
    </submittedName>
</protein>
<reference evidence="1 2" key="1">
    <citation type="submission" date="2014-02" db="EMBL/GenBank/DDBJ databases">
        <title>Whole genome sequence of Sphingobium chlorophenolicum NBRC 16172.</title>
        <authorList>
            <person name="Gan H.M."/>
            <person name="Gan H.Y."/>
            <person name="Chew T.H."/>
            <person name="Savka M.A."/>
        </authorList>
    </citation>
    <scope>NUCLEOTIDE SEQUENCE [LARGE SCALE GENOMIC DNA]</scope>
    <source>
        <strain evidence="1 2">NBRC 16172</strain>
    </source>
</reference>
<dbReference type="OrthoDB" id="8723430at2"/>
<evidence type="ECO:0000313" key="2">
    <source>
        <dbReference type="Proteomes" id="UP000028411"/>
    </source>
</evidence>
<comment type="caution">
    <text evidence="1">The sequence shown here is derived from an EMBL/GenBank/DDBJ whole genome shotgun (WGS) entry which is preliminary data.</text>
</comment>
<dbReference type="EMBL" id="JFHR01000043">
    <property type="protein sequence ID" value="KEQ52411.1"/>
    <property type="molecule type" value="Genomic_DNA"/>
</dbReference>
<evidence type="ECO:0000313" key="1">
    <source>
        <dbReference type="EMBL" id="KEQ52411.1"/>
    </source>
</evidence>
<proteinExistence type="predicted"/>
<organism evidence="1 2">
    <name type="scientific">Sphingobium chlorophenolicum</name>
    <dbReference type="NCBI Taxonomy" id="46429"/>
    <lineage>
        <taxon>Bacteria</taxon>
        <taxon>Pseudomonadati</taxon>
        <taxon>Pseudomonadota</taxon>
        <taxon>Alphaproteobacteria</taxon>
        <taxon>Sphingomonadales</taxon>
        <taxon>Sphingomonadaceae</taxon>
        <taxon>Sphingobium</taxon>
    </lineage>
</organism>
<accession>A0A081RB38</accession>
<sequence>MGWRNISVVLQRLSKKLAPLAPTPNPSRLRKGNALGWPFHDIFRICPRGLGRKLINGTLEVEAKKAHHKMDIMMIHGIGKRGRADWPCLWNGLEDSDGNGGGTF</sequence>
<name>A0A081RB38_SPHCR</name>
<dbReference type="RefSeq" id="WP_156028686.1">
    <property type="nucleotide sequence ID" value="NZ_JFHR01000043.1"/>
</dbReference>
<gene>
    <name evidence="1" type="ORF">BV95_03305</name>
</gene>
<dbReference type="AlphaFoldDB" id="A0A081RB38"/>
<dbReference type="Proteomes" id="UP000028411">
    <property type="component" value="Unassembled WGS sequence"/>
</dbReference>